<dbReference type="AlphaFoldDB" id="A0A1M6MAR2"/>
<dbReference type="PANTHER" id="PTHR30273:SF2">
    <property type="entry name" value="PROTEIN FECR"/>
    <property type="match status" value="1"/>
</dbReference>
<dbReference type="InterPro" id="IPR012373">
    <property type="entry name" value="Ferrdict_sens_TM"/>
</dbReference>
<dbReference type="Gene3D" id="2.60.120.1440">
    <property type="match status" value="1"/>
</dbReference>
<sequence>MRTLIFKYLEGSATDSEKAELLQWLRKKENRIVFHSYKLEWRKGLKNGQITVGGEESWNRLQEKLWQKSYNRWQESLKTQQFFRYAAIFFFALSIGTAVWHFSGQSSRNIQETTTSVIAENGQISKIELPDGSLVWLNSGSRISYNNFYAEQNRQVELSGEAYFDVAKNAELPLVVNCNDLYVRVLGTKFNVAAYSWEESIDVVLEEGTVELVNPVAKTTFSEMESGQRAQFSKENSALQVNDVNTSRFTAWKEGMINIYDQPLKDVVKRLEIRYNQEFIYDKEIEDFRYTFTIENERLEEIIRVMEQITPVKAIQQNDVIELKIDEEKMRKVDR</sequence>
<feature type="transmembrane region" description="Helical" evidence="1">
    <location>
        <begin position="82"/>
        <end position="102"/>
    </location>
</feature>
<dbReference type="InterPro" id="IPR032508">
    <property type="entry name" value="FecR_C"/>
</dbReference>
<evidence type="ECO:0000313" key="4">
    <source>
        <dbReference type="EMBL" id="SHJ80460.1"/>
    </source>
</evidence>
<dbReference type="Gene3D" id="3.55.50.30">
    <property type="match status" value="1"/>
</dbReference>
<gene>
    <name evidence="4" type="ORF">SAMN05444280_13135</name>
</gene>
<accession>A0A1M6MAR2</accession>
<protein>
    <submittedName>
        <fullName evidence="4">FecR family protein</fullName>
    </submittedName>
</protein>
<dbReference type="Pfam" id="PF16344">
    <property type="entry name" value="FecR_C"/>
    <property type="match status" value="1"/>
</dbReference>
<dbReference type="Pfam" id="PF04773">
    <property type="entry name" value="FecR"/>
    <property type="match status" value="1"/>
</dbReference>
<evidence type="ECO:0000259" key="3">
    <source>
        <dbReference type="Pfam" id="PF16344"/>
    </source>
</evidence>
<dbReference type="EMBL" id="FQZE01000031">
    <property type="protein sequence ID" value="SHJ80460.1"/>
    <property type="molecule type" value="Genomic_DNA"/>
</dbReference>
<dbReference type="STRING" id="1168035.SAMN05444280_13135"/>
<dbReference type="GO" id="GO:0016989">
    <property type="term" value="F:sigma factor antagonist activity"/>
    <property type="evidence" value="ECO:0007669"/>
    <property type="project" value="TreeGrafter"/>
</dbReference>
<keyword evidence="5" id="KW-1185">Reference proteome</keyword>
<feature type="domain" description="FecR protein" evidence="2">
    <location>
        <begin position="119"/>
        <end position="211"/>
    </location>
</feature>
<evidence type="ECO:0000256" key="1">
    <source>
        <dbReference type="SAM" id="Phobius"/>
    </source>
</evidence>
<proteinExistence type="predicted"/>
<organism evidence="4 5">
    <name type="scientific">Tangfeifania diversioriginum</name>
    <dbReference type="NCBI Taxonomy" id="1168035"/>
    <lineage>
        <taxon>Bacteria</taxon>
        <taxon>Pseudomonadati</taxon>
        <taxon>Bacteroidota</taxon>
        <taxon>Bacteroidia</taxon>
        <taxon>Marinilabiliales</taxon>
        <taxon>Prolixibacteraceae</taxon>
        <taxon>Tangfeifania</taxon>
    </lineage>
</organism>
<dbReference type="OrthoDB" id="650093at2"/>
<dbReference type="PANTHER" id="PTHR30273">
    <property type="entry name" value="PERIPLASMIC SIGNAL SENSOR AND SIGMA FACTOR ACTIVATOR FECR-RELATED"/>
    <property type="match status" value="1"/>
</dbReference>
<feature type="domain" description="Protein FecR C-terminal" evidence="3">
    <location>
        <begin position="260"/>
        <end position="321"/>
    </location>
</feature>
<keyword evidence="1" id="KW-0472">Membrane</keyword>
<dbReference type="InterPro" id="IPR006860">
    <property type="entry name" value="FecR"/>
</dbReference>
<evidence type="ECO:0000313" key="5">
    <source>
        <dbReference type="Proteomes" id="UP000184050"/>
    </source>
</evidence>
<dbReference type="PIRSF" id="PIRSF018266">
    <property type="entry name" value="FecR"/>
    <property type="match status" value="1"/>
</dbReference>
<keyword evidence="1" id="KW-1133">Transmembrane helix</keyword>
<name>A0A1M6MAR2_9BACT</name>
<dbReference type="Proteomes" id="UP000184050">
    <property type="component" value="Unassembled WGS sequence"/>
</dbReference>
<dbReference type="RefSeq" id="WP_073172329.1">
    <property type="nucleotide sequence ID" value="NZ_FQZE01000031.1"/>
</dbReference>
<reference evidence="4 5" key="1">
    <citation type="submission" date="2016-11" db="EMBL/GenBank/DDBJ databases">
        <authorList>
            <person name="Jaros S."/>
            <person name="Januszkiewicz K."/>
            <person name="Wedrychowicz H."/>
        </authorList>
    </citation>
    <scope>NUCLEOTIDE SEQUENCE [LARGE SCALE GENOMIC DNA]</scope>
    <source>
        <strain evidence="4 5">DSM 27063</strain>
    </source>
</reference>
<evidence type="ECO:0000259" key="2">
    <source>
        <dbReference type="Pfam" id="PF04773"/>
    </source>
</evidence>
<keyword evidence="1" id="KW-0812">Transmembrane</keyword>